<feature type="compositionally biased region" description="Gly residues" evidence="1">
    <location>
        <begin position="360"/>
        <end position="372"/>
    </location>
</feature>
<feature type="region of interest" description="Disordered" evidence="1">
    <location>
        <begin position="318"/>
        <end position="377"/>
    </location>
</feature>
<feature type="compositionally biased region" description="Polar residues" evidence="1">
    <location>
        <begin position="603"/>
        <end position="616"/>
    </location>
</feature>
<dbReference type="CDD" id="cd21134">
    <property type="entry name" value="YTH"/>
    <property type="match status" value="1"/>
</dbReference>
<protein>
    <recommendedName>
        <fullName evidence="2">YTH domain-containing protein</fullName>
    </recommendedName>
</protein>
<evidence type="ECO:0000313" key="4">
    <source>
        <dbReference type="Proteomes" id="UP001190700"/>
    </source>
</evidence>
<evidence type="ECO:0000259" key="2">
    <source>
        <dbReference type="PROSITE" id="PS50882"/>
    </source>
</evidence>
<dbReference type="Proteomes" id="UP001190700">
    <property type="component" value="Unassembled WGS sequence"/>
</dbReference>
<dbReference type="PROSITE" id="PS50882">
    <property type="entry name" value="YTH"/>
    <property type="match status" value="1"/>
</dbReference>
<keyword evidence="4" id="KW-1185">Reference proteome</keyword>
<dbReference type="EMBL" id="LGRX02034668">
    <property type="protein sequence ID" value="KAK3237241.1"/>
    <property type="molecule type" value="Genomic_DNA"/>
</dbReference>
<dbReference type="PANTHER" id="PTHR12357:SF89">
    <property type="entry name" value="YTH DOMAIN-CONTAINING FAMILY PROTEIN"/>
    <property type="match status" value="1"/>
</dbReference>
<feature type="region of interest" description="Disordered" evidence="1">
    <location>
        <begin position="578"/>
        <end position="616"/>
    </location>
</feature>
<comment type="caution">
    <text evidence="3">The sequence shown here is derived from an EMBL/GenBank/DDBJ whole genome shotgun (WGS) entry which is preliminary data.</text>
</comment>
<evidence type="ECO:0000313" key="3">
    <source>
        <dbReference type="EMBL" id="KAK3237241.1"/>
    </source>
</evidence>
<evidence type="ECO:0000256" key="1">
    <source>
        <dbReference type="SAM" id="MobiDB-lite"/>
    </source>
</evidence>
<feature type="domain" description="YTH" evidence="2">
    <location>
        <begin position="406"/>
        <end position="562"/>
    </location>
</feature>
<dbReference type="Pfam" id="PF04146">
    <property type="entry name" value="YTH"/>
    <property type="match status" value="1"/>
</dbReference>
<dbReference type="GO" id="GO:0003729">
    <property type="term" value="F:mRNA binding"/>
    <property type="evidence" value="ECO:0007669"/>
    <property type="project" value="TreeGrafter"/>
</dbReference>
<proteinExistence type="predicted"/>
<name>A0AAE0BIL0_9CHLO</name>
<accession>A0AAE0BIL0</accession>
<feature type="region of interest" description="Disordered" evidence="1">
    <location>
        <begin position="164"/>
        <end position="190"/>
    </location>
</feature>
<organism evidence="3 4">
    <name type="scientific">Cymbomonas tetramitiformis</name>
    <dbReference type="NCBI Taxonomy" id="36881"/>
    <lineage>
        <taxon>Eukaryota</taxon>
        <taxon>Viridiplantae</taxon>
        <taxon>Chlorophyta</taxon>
        <taxon>Pyramimonadophyceae</taxon>
        <taxon>Pyramimonadales</taxon>
        <taxon>Pyramimonadaceae</taxon>
        <taxon>Cymbomonas</taxon>
    </lineage>
</organism>
<dbReference type="GO" id="GO:0061157">
    <property type="term" value="P:mRNA destabilization"/>
    <property type="evidence" value="ECO:0007669"/>
    <property type="project" value="TreeGrafter"/>
</dbReference>
<dbReference type="InterPro" id="IPR007275">
    <property type="entry name" value="YTH_domain"/>
</dbReference>
<gene>
    <name evidence="3" type="ORF">CYMTET_52664</name>
</gene>
<dbReference type="AlphaFoldDB" id="A0AAE0BIL0"/>
<dbReference type="InterPro" id="IPR045168">
    <property type="entry name" value="YTH_prot"/>
</dbReference>
<reference evidence="3 4" key="1">
    <citation type="journal article" date="2015" name="Genome Biol. Evol.">
        <title>Comparative Genomics of a Bacterivorous Green Alga Reveals Evolutionary Causalities and Consequences of Phago-Mixotrophic Mode of Nutrition.</title>
        <authorList>
            <person name="Burns J.A."/>
            <person name="Paasch A."/>
            <person name="Narechania A."/>
            <person name="Kim E."/>
        </authorList>
    </citation>
    <scope>NUCLEOTIDE SEQUENCE [LARGE SCALE GENOMIC DNA]</scope>
    <source>
        <strain evidence="3 4">PLY_AMNH</strain>
    </source>
</reference>
<dbReference type="PANTHER" id="PTHR12357">
    <property type="entry name" value="YTH YT521-B HOMOLOGY DOMAIN-CONTAINING"/>
    <property type="match status" value="1"/>
</dbReference>
<sequence length="616" mass="65304">MVEGAPAETGDLTTLFEKATLSTEDHDANLQGSAEQNLGATFQASNTQGVQTQPILEFSNPYPPTEVMYTAGYNGMQQGVVNPPWQQPSPAVVYHDPAAVYTVPGIDGGVFSDAMPGYLLSEQQYGYQPAARVGPDQDSFYQSVPIHHRGAVYPPAMYPGLSPFTSHAQVPGTSELPPGFPQPDGSGQVLPRPLERMQSSEPKVALPHGYGDRRAGPPPMSHQLPMGMTGTMTPMLVQGHLPTGFSHPAMVPMHPDAAMGMEAMPMMLPPRAQGGLAPPGRVPLAPHMLGRGLHRGLLGVGRDGMPLGGGRGVSTGVLHPVRGKGAGGGRGQGARGGKRKGSAGAEEMVGKARGAPRGASSGGGKGSTGSGSGSSDRTNLAEEMILQSRAAYNRDDFKGLEAGSRGRFFVIKSYSEDDIYKSIKHNVWSSTAKGNERLQAAFVEAAAAGEPVYLFFSVNASGRFCGCARMRPPTKGGSADARGRLCGCARMVSEVDLSKTAEYWQQNKWAGLFSVEWLIIKDIPNSQLRHIILENNDNKPVTNSRDTQEINSPQGALMLNQFVRYQSMTSILDDFEFRDHMPSAEPSPGAQLEAGSSEAEACTPTSSEPASTQPSC</sequence>
<dbReference type="Gene3D" id="3.10.590.10">
    <property type="entry name" value="ph1033 like domains"/>
    <property type="match status" value="2"/>
</dbReference>
<dbReference type="GO" id="GO:0005737">
    <property type="term" value="C:cytoplasm"/>
    <property type="evidence" value="ECO:0007669"/>
    <property type="project" value="TreeGrafter"/>
</dbReference>
<feature type="compositionally biased region" description="Gly residues" evidence="1">
    <location>
        <begin position="324"/>
        <end position="335"/>
    </location>
</feature>